<gene>
    <name evidence="1" type="ORF">KIN20_016316</name>
</gene>
<dbReference type="Proteomes" id="UP001196413">
    <property type="component" value="Unassembled WGS sequence"/>
</dbReference>
<organism evidence="1 2">
    <name type="scientific">Parelaphostrongylus tenuis</name>
    <name type="common">Meningeal worm</name>
    <dbReference type="NCBI Taxonomy" id="148309"/>
    <lineage>
        <taxon>Eukaryota</taxon>
        <taxon>Metazoa</taxon>
        <taxon>Ecdysozoa</taxon>
        <taxon>Nematoda</taxon>
        <taxon>Chromadorea</taxon>
        <taxon>Rhabditida</taxon>
        <taxon>Rhabditina</taxon>
        <taxon>Rhabditomorpha</taxon>
        <taxon>Strongyloidea</taxon>
        <taxon>Metastrongylidae</taxon>
        <taxon>Parelaphostrongylus</taxon>
    </lineage>
</organism>
<sequence length="72" mass="8325">MTISWFLIHKTTSFKNLVSCLETAALLQWDLKVGPTTIRIRLDACLWLVGSEAGSWQTLQNYYRCVFVPYLI</sequence>
<name>A0AAD5QQM2_PARTN</name>
<accession>A0AAD5QQM2</accession>
<proteinExistence type="predicted"/>
<protein>
    <submittedName>
        <fullName evidence="1">Uncharacterized protein</fullName>
    </submittedName>
</protein>
<keyword evidence="2" id="KW-1185">Reference proteome</keyword>
<evidence type="ECO:0000313" key="1">
    <source>
        <dbReference type="EMBL" id="KAJ1358015.1"/>
    </source>
</evidence>
<evidence type="ECO:0000313" key="2">
    <source>
        <dbReference type="Proteomes" id="UP001196413"/>
    </source>
</evidence>
<dbReference type="AlphaFoldDB" id="A0AAD5QQM2"/>
<reference evidence="1" key="1">
    <citation type="submission" date="2021-06" db="EMBL/GenBank/DDBJ databases">
        <title>Parelaphostrongylus tenuis whole genome reference sequence.</title>
        <authorList>
            <person name="Garwood T.J."/>
            <person name="Larsen P.A."/>
            <person name="Fountain-Jones N.M."/>
            <person name="Garbe J.R."/>
            <person name="Macchietto M.G."/>
            <person name="Kania S.A."/>
            <person name="Gerhold R.W."/>
            <person name="Richards J.E."/>
            <person name="Wolf T.M."/>
        </authorList>
    </citation>
    <scope>NUCLEOTIDE SEQUENCE</scope>
    <source>
        <strain evidence="1">MNPRO001-30</strain>
        <tissue evidence="1">Meninges</tissue>
    </source>
</reference>
<dbReference type="EMBL" id="JAHQIW010003283">
    <property type="protein sequence ID" value="KAJ1358015.1"/>
    <property type="molecule type" value="Genomic_DNA"/>
</dbReference>
<comment type="caution">
    <text evidence="1">The sequence shown here is derived from an EMBL/GenBank/DDBJ whole genome shotgun (WGS) entry which is preliminary data.</text>
</comment>